<evidence type="ECO:0000259" key="3">
    <source>
        <dbReference type="PROSITE" id="PS50830"/>
    </source>
</evidence>
<dbReference type="PANTHER" id="PTHR12302:SF26">
    <property type="entry name" value="BLR1266 PROTEIN"/>
    <property type="match status" value="1"/>
</dbReference>
<evidence type="ECO:0000313" key="4">
    <source>
        <dbReference type="EMBL" id="OBS31966.1"/>
    </source>
</evidence>
<dbReference type="SMART" id="SM00318">
    <property type="entry name" value="SNc"/>
    <property type="match status" value="1"/>
</dbReference>
<dbReference type="Pfam" id="PF00565">
    <property type="entry name" value="SNase"/>
    <property type="match status" value="1"/>
</dbReference>
<dbReference type="PROSITE" id="PS01123">
    <property type="entry name" value="TNASE_1"/>
    <property type="match status" value="1"/>
</dbReference>
<evidence type="ECO:0000256" key="2">
    <source>
        <dbReference type="SAM" id="SignalP"/>
    </source>
</evidence>
<feature type="signal peptide" evidence="2">
    <location>
        <begin position="1"/>
        <end position="19"/>
    </location>
</feature>
<protein>
    <recommendedName>
        <fullName evidence="3">TNase-like domain-containing protein</fullName>
    </recommendedName>
</protein>
<keyword evidence="2" id="KW-0732">Signal</keyword>
<organism evidence="4 5">
    <name type="scientific">Tepidimonas fonticaldi</name>
    <dbReference type="NCBI Taxonomy" id="1101373"/>
    <lineage>
        <taxon>Bacteria</taxon>
        <taxon>Pseudomonadati</taxon>
        <taxon>Pseudomonadota</taxon>
        <taxon>Betaproteobacteria</taxon>
        <taxon>Burkholderiales</taxon>
        <taxon>Tepidimonas</taxon>
    </lineage>
</organism>
<proteinExistence type="predicted"/>
<evidence type="ECO:0000256" key="1">
    <source>
        <dbReference type="SAM" id="MobiDB-lite"/>
    </source>
</evidence>
<dbReference type="EMBL" id="LZDH01000003">
    <property type="protein sequence ID" value="OBS31966.1"/>
    <property type="molecule type" value="Genomic_DNA"/>
</dbReference>
<dbReference type="PROSITE" id="PS50830">
    <property type="entry name" value="TNASE_3"/>
    <property type="match status" value="1"/>
</dbReference>
<name>A0A1A6DZ65_9BURK</name>
<dbReference type="RefSeq" id="WP_068606364.1">
    <property type="nucleotide sequence ID" value="NZ_LZDH01000003.1"/>
</dbReference>
<dbReference type="Proteomes" id="UP000091969">
    <property type="component" value="Unassembled WGS sequence"/>
</dbReference>
<dbReference type="PANTHER" id="PTHR12302">
    <property type="entry name" value="EBNA2 BINDING PROTEIN P100"/>
    <property type="match status" value="1"/>
</dbReference>
<gene>
    <name evidence="4" type="ORF">A9O67_11045</name>
</gene>
<sequence>MTKRLWLAVAFALGLAACGGPGPSGPPSEAAARAVTVVSVHDGDTVRVRDASGRVYAVRLATIDAPELEQPYGPQAREAVRERALGRAVTLEPRGRDRYGRTLAVLWLPGEAQPQDLALWVVEQGLAWHYTAHAREQPLTERWRYAMAETLARTSRLGLWAQPDPQPPWAWRRERRSSPAPQSVGEGRANRLSGVPDP</sequence>
<reference evidence="4 5" key="1">
    <citation type="submission" date="2016-06" db="EMBL/GenBank/DDBJ databases">
        <title>Genome sequence of Tepidimonas fonticaldi PL17.</title>
        <authorList>
            <person name="Pinnaka A.K."/>
        </authorList>
    </citation>
    <scope>NUCLEOTIDE SEQUENCE [LARGE SCALE GENOMIC DNA]</scope>
    <source>
        <strain evidence="4 5">PL17</strain>
    </source>
</reference>
<dbReference type="InterPro" id="IPR016071">
    <property type="entry name" value="Staphylococal_nuclease_OB-fold"/>
</dbReference>
<dbReference type="STRING" id="1101373.A9O67_11045"/>
<dbReference type="InterPro" id="IPR035437">
    <property type="entry name" value="SNase_OB-fold_sf"/>
</dbReference>
<feature type="chain" id="PRO_5008343860" description="TNase-like domain-containing protein" evidence="2">
    <location>
        <begin position="20"/>
        <end position="198"/>
    </location>
</feature>
<dbReference type="SMR" id="A0A1A6DZ65"/>
<feature type="region of interest" description="Disordered" evidence="1">
    <location>
        <begin position="158"/>
        <end position="198"/>
    </location>
</feature>
<dbReference type="InterPro" id="IPR002071">
    <property type="entry name" value="Thermonucl_AS"/>
</dbReference>
<dbReference type="AlphaFoldDB" id="A0A1A6DZ65"/>
<dbReference type="GO" id="GO:0004518">
    <property type="term" value="F:nuclease activity"/>
    <property type="evidence" value="ECO:0007669"/>
    <property type="project" value="InterPro"/>
</dbReference>
<dbReference type="SUPFAM" id="SSF50199">
    <property type="entry name" value="Staphylococcal nuclease"/>
    <property type="match status" value="1"/>
</dbReference>
<dbReference type="GO" id="GO:0003676">
    <property type="term" value="F:nucleic acid binding"/>
    <property type="evidence" value="ECO:0007669"/>
    <property type="project" value="InterPro"/>
</dbReference>
<comment type="caution">
    <text evidence="4">The sequence shown here is derived from an EMBL/GenBank/DDBJ whole genome shotgun (WGS) entry which is preliminary data.</text>
</comment>
<accession>A0A1A6DZ65</accession>
<dbReference type="PROSITE" id="PS51257">
    <property type="entry name" value="PROKAR_LIPOPROTEIN"/>
    <property type="match status" value="1"/>
</dbReference>
<keyword evidence="5" id="KW-1185">Reference proteome</keyword>
<evidence type="ECO:0000313" key="5">
    <source>
        <dbReference type="Proteomes" id="UP000091969"/>
    </source>
</evidence>
<dbReference type="Gene3D" id="2.40.50.90">
    <property type="match status" value="1"/>
</dbReference>
<feature type="domain" description="TNase-like" evidence="3">
    <location>
        <begin position="31"/>
        <end position="162"/>
    </location>
</feature>
<dbReference type="OrthoDB" id="9805504at2"/>